<name>A0A8J3B5I2_9ACTN</name>
<dbReference type="AlphaFoldDB" id="A0A8J3B5I2"/>
<protein>
    <submittedName>
        <fullName evidence="1">Uncharacterized protein</fullName>
    </submittedName>
</protein>
<proteinExistence type="predicted"/>
<reference evidence="1" key="2">
    <citation type="submission" date="2020-09" db="EMBL/GenBank/DDBJ databases">
        <authorList>
            <person name="Sun Q."/>
            <person name="Ohkuma M."/>
        </authorList>
    </citation>
    <scope>NUCLEOTIDE SEQUENCE</scope>
    <source>
        <strain evidence="1">JCM 3090</strain>
    </source>
</reference>
<organism evidence="1 2">
    <name type="scientific">Pilimelia anulata</name>
    <dbReference type="NCBI Taxonomy" id="53371"/>
    <lineage>
        <taxon>Bacteria</taxon>
        <taxon>Bacillati</taxon>
        <taxon>Actinomycetota</taxon>
        <taxon>Actinomycetes</taxon>
        <taxon>Micromonosporales</taxon>
        <taxon>Micromonosporaceae</taxon>
        <taxon>Pilimelia</taxon>
    </lineage>
</organism>
<reference evidence="1" key="1">
    <citation type="journal article" date="2014" name="Int. J. Syst. Evol. Microbiol.">
        <title>Complete genome sequence of Corynebacterium casei LMG S-19264T (=DSM 44701T), isolated from a smear-ripened cheese.</title>
        <authorList>
            <consortium name="US DOE Joint Genome Institute (JGI-PGF)"/>
            <person name="Walter F."/>
            <person name="Albersmeier A."/>
            <person name="Kalinowski J."/>
            <person name="Ruckert C."/>
        </authorList>
    </citation>
    <scope>NUCLEOTIDE SEQUENCE</scope>
    <source>
        <strain evidence="1">JCM 3090</strain>
    </source>
</reference>
<evidence type="ECO:0000313" key="2">
    <source>
        <dbReference type="Proteomes" id="UP000649739"/>
    </source>
</evidence>
<sequence>MDIVILNPEDVTATYRAGILTIEASGHEDGVTDISIASATTEVLNPPPFRVQGQQSPAIGYFPYRVESSFPMPADPQEIIIETPSGGMMVPVRSLTAH</sequence>
<accession>A0A8J3B5I2</accession>
<keyword evidence="2" id="KW-1185">Reference proteome</keyword>
<dbReference type="RefSeq" id="WP_189169645.1">
    <property type="nucleotide sequence ID" value="NZ_BMQB01000003.1"/>
</dbReference>
<dbReference type="EMBL" id="BMQB01000003">
    <property type="protein sequence ID" value="GGJ89164.1"/>
    <property type="molecule type" value="Genomic_DNA"/>
</dbReference>
<dbReference type="Proteomes" id="UP000649739">
    <property type="component" value="Unassembled WGS sequence"/>
</dbReference>
<gene>
    <name evidence="1" type="ORF">GCM10010123_18400</name>
</gene>
<evidence type="ECO:0000313" key="1">
    <source>
        <dbReference type="EMBL" id="GGJ89164.1"/>
    </source>
</evidence>
<comment type="caution">
    <text evidence="1">The sequence shown here is derived from an EMBL/GenBank/DDBJ whole genome shotgun (WGS) entry which is preliminary data.</text>
</comment>